<evidence type="ECO:0000313" key="2">
    <source>
        <dbReference type="Proteomes" id="UP000768646"/>
    </source>
</evidence>
<name>A0ACB7CEP4_9ASCO</name>
<organism evidence="1 2">
    <name type="scientific">Pneumocystis oryctolagi</name>
    <dbReference type="NCBI Taxonomy" id="42067"/>
    <lineage>
        <taxon>Eukaryota</taxon>
        <taxon>Fungi</taxon>
        <taxon>Dikarya</taxon>
        <taxon>Ascomycota</taxon>
        <taxon>Taphrinomycotina</taxon>
        <taxon>Pneumocystomycetes</taxon>
        <taxon>Pneumocystaceae</taxon>
        <taxon>Pneumocystis</taxon>
    </lineage>
</organism>
<dbReference type="EMBL" id="JABTEG010000003">
    <property type="protein sequence ID" value="KAG4305448.1"/>
    <property type="molecule type" value="Genomic_DNA"/>
</dbReference>
<evidence type="ECO:0000313" key="1">
    <source>
        <dbReference type="EMBL" id="KAG4305448.1"/>
    </source>
</evidence>
<dbReference type="Proteomes" id="UP000768646">
    <property type="component" value="Unassembled WGS sequence"/>
</dbReference>
<sequence>MKYTFLYILYSFIFLRKIYSLSIIQPINIQKALLLENVSLFPHSEGYSGKLTYLYLSFDLVFKLPYYFQKTEHLGSMKKYIKLSMEPNLDLLNEMSFLHVQNEYGEIVHSEKINRDDYRVYRGKAYITYGEDDAQISKENWYEAGWARVSLFQDTPIFEGSFSLFEDLYTVKTLKNYVLFKEFHELNAFGCHDCMVIWRDSDQSVKTFEKKDNIDNKCLYENLGNSHASSLFNLSNLSFNQKRQGSDIEQSSLVLSKDQLILNIGNTFGCPKHKKIAFMGAALDCNYISLFPSTRDATNHILTLYNKVSAIYEKTFNISLGLLNITVMDRVCPVRENSNILWNTNCSSSYNISDRLRQFSTWRSKLSDNIALWSLFTTCRTSLEVGVAWFGVLCQDTIPKSNGIDSISGTNVIASPVHLEDLVLAHEIGHGFGASHDCTEQTCQDPSASCCPSDPFLCSSKDKFIMSPKGSTSLKTFSPCTIGQICSNLGKKLVNSKCLLGNKNVVLLSKKKCGNGIVEDGEDCDCGGEDGCKGNLCCDPKTCKFTFGSVCDDSSEACCKNCQFAPKNTVCRPSHDECDIAEVCTGNSSVCPSDSFKKDGTPCSNGLKCASGICTSRDMQCISQFNNSKGSCYSSCILFCEIGNSCVYSGLQNYFIDGTPCGFYGRCYKGNCIEGNLGKQFRALLIGFKKWVFVVVFILGLIFVSIIGCIFCRLISYKDKDIHDDDYYHTIYIPTHTKYPSYNYQNTIPNMSQAHFDSYRKYYNYNQRNAY</sequence>
<protein>
    <submittedName>
        <fullName evidence="1">Uncharacterized protein</fullName>
    </submittedName>
</protein>
<reference evidence="1 2" key="1">
    <citation type="journal article" date="2021" name="Commun. Biol.">
        <title>Genomic insights into the host specific adaptation of the Pneumocystis genus.</title>
        <authorList>
            <person name="Cisse O.H."/>
            <person name="Ma L."/>
            <person name="Dekker J.P."/>
            <person name="Khil P.P."/>
            <person name="Youn J.-H."/>
            <person name="Brenchley J.M."/>
            <person name="Blair R."/>
            <person name="Pahar B."/>
            <person name="Chabe M."/>
            <person name="Van Rompay K.K.A."/>
            <person name="Keesler R."/>
            <person name="Sukura A."/>
            <person name="Hirsch V."/>
            <person name="Kutty G."/>
            <person name="Liu Y."/>
            <person name="Peng L."/>
            <person name="Chen J."/>
            <person name="Song J."/>
            <person name="Weissenbacher-Lang C."/>
            <person name="Xu J."/>
            <person name="Upham N.S."/>
            <person name="Stajich J.E."/>
            <person name="Cuomo C.A."/>
            <person name="Cushion M.T."/>
            <person name="Kovacs J.A."/>
        </authorList>
    </citation>
    <scope>NUCLEOTIDE SEQUENCE [LARGE SCALE GENOMIC DNA]</scope>
    <source>
        <strain evidence="1 2">RABM</strain>
    </source>
</reference>
<accession>A0ACB7CEP4</accession>
<gene>
    <name evidence="1" type="ORF">PORY_001004</name>
</gene>
<keyword evidence="2" id="KW-1185">Reference proteome</keyword>
<comment type="caution">
    <text evidence="1">The sequence shown here is derived from an EMBL/GenBank/DDBJ whole genome shotgun (WGS) entry which is preliminary data.</text>
</comment>
<proteinExistence type="predicted"/>